<evidence type="ECO:0000256" key="1">
    <source>
        <dbReference type="ARBA" id="ARBA00004742"/>
    </source>
</evidence>
<dbReference type="FunFam" id="3.40.449.10:FF:000008">
    <property type="entry name" value="D111/G-patch domain-containing protein"/>
    <property type="match status" value="1"/>
</dbReference>
<keyword evidence="6" id="KW-0456">Lyase</keyword>
<dbReference type="GO" id="GO:0005524">
    <property type="term" value="F:ATP binding"/>
    <property type="evidence" value="ECO:0007669"/>
    <property type="project" value="UniProtKB-KW"/>
</dbReference>
<gene>
    <name evidence="8" type="ORF">Nepgr_030028</name>
</gene>
<organism evidence="8 9">
    <name type="scientific">Nepenthes gracilis</name>
    <name type="common">Slender pitcher plant</name>
    <dbReference type="NCBI Taxonomy" id="150966"/>
    <lineage>
        <taxon>Eukaryota</taxon>
        <taxon>Viridiplantae</taxon>
        <taxon>Streptophyta</taxon>
        <taxon>Embryophyta</taxon>
        <taxon>Tracheophyta</taxon>
        <taxon>Spermatophyta</taxon>
        <taxon>Magnoliopsida</taxon>
        <taxon>eudicotyledons</taxon>
        <taxon>Gunneridae</taxon>
        <taxon>Pentapetalae</taxon>
        <taxon>Caryophyllales</taxon>
        <taxon>Nepenthaceae</taxon>
        <taxon>Nepenthes</taxon>
    </lineage>
</organism>
<dbReference type="InterPro" id="IPR013035">
    <property type="entry name" value="PEP_carboxykinase_C"/>
</dbReference>
<dbReference type="InterPro" id="IPR008210">
    <property type="entry name" value="PEP_carboxykinase_N"/>
</dbReference>
<keyword evidence="4" id="KW-0547">Nucleotide-binding</keyword>
<evidence type="ECO:0000256" key="6">
    <source>
        <dbReference type="ARBA" id="ARBA00023239"/>
    </source>
</evidence>
<dbReference type="AlphaFoldDB" id="A0AAD3Y5G3"/>
<sequence length="431" mass="45940">MRSVLLKRLAEASFSRARSNSFPFALSPFRYMTQRYLQREETILSHGLSWALARKGIIVKDQAFRNLESSELKKKGATIAESLSGLPVHVRGNVVGGTSEISKAQFSKLLKQVTNHLSSVSNVFVHDGAIGSSSKCDAKVRVISDNPTAVLLISNILFTTPTRAISHDTCPVTVYVASSISESVGSTIGPGASRNPGFIAVDIDRASIILNGKAFSDTNGIKEALTAIAGPVISARGGIPLSARLLGSGDSIILLFAAEDIVKSCSGQLVSADAGVILTSHDVAPFFQTGNSNPRNLCRLPAALILAYSDSSGAIPSVSRLSPGQAAYHFLAGYHNGKFIPAYNKGPSSIDPLELSKALLAKLKDNQIVPFLINTHEGKEHITGADLVKLVRSTTLSKNISLFQPKGGDLEANFKSFLSSKFQEIPEEMSF</sequence>
<dbReference type="PANTHER" id="PTHR30031:SF2">
    <property type="entry name" value="PHOSPHOENOLPYRUVATE CARBOXYKINASE (ATP)"/>
    <property type="match status" value="1"/>
</dbReference>
<dbReference type="Gene3D" id="3.90.228.20">
    <property type="match status" value="1"/>
</dbReference>
<dbReference type="EMBL" id="BSYO01000034">
    <property type="protein sequence ID" value="GMH28185.1"/>
    <property type="molecule type" value="Genomic_DNA"/>
</dbReference>
<dbReference type="SUPFAM" id="SSF53795">
    <property type="entry name" value="PEP carboxykinase-like"/>
    <property type="match status" value="1"/>
</dbReference>
<dbReference type="Proteomes" id="UP001279734">
    <property type="component" value="Unassembled WGS sequence"/>
</dbReference>
<keyword evidence="9" id="KW-1185">Reference proteome</keyword>
<dbReference type="PANTHER" id="PTHR30031">
    <property type="entry name" value="PHOSPHOENOLPYRUVATE CARBOXYKINASE ATP"/>
    <property type="match status" value="1"/>
</dbReference>
<name>A0AAD3Y5G3_NEPGR</name>
<accession>A0AAD3Y5G3</accession>
<comment type="catalytic activity">
    <reaction evidence="7">
        <text>oxaloacetate + ATP = phosphoenolpyruvate + ADP + CO2</text>
        <dbReference type="Rhea" id="RHEA:18617"/>
        <dbReference type="ChEBI" id="CHEBI:16452"/>
        <dbReference type="ChEBI" id="CHEBI:16526"/>
        <dbReference type="ChEBI" id="CHEBI:30616"/>
        <dbReference type="ChEBI" id="CHEBI:58702"/>
        <dbReference type="ChEBI" id="CHEBI:456216"/>
        <dbReference type="EC" id="4.1.1.49"/>
    </reaction>
</comment>
<evidence type="ECO:0000256" key="4">
    <source>
        <dbReference type="ARBA" id="ARBA00022741"/>
    </source>
</evidence>
<dbReference type="InterPro" id="IPR001272">
    <property type="entry name" value="PEP_carboxykinase_ATP"/>
</dbReference>
<evidence type="ECO:0000256" key="7">
    <source>
        <dbReference type="ARBA" id="ARBA00047371"/>
    </source>
</evidence>
<dbReference type="Gene3D" id="3.40.449.10">
    <property type="entry name" value="Phosphoenolpyruvate Carboxykinase, domain 1"/>
    <property type="match status" value="1"/>
</dbReference>
<comment type="pathway">
    <text evidence="1">Carbohydrate biosynthesis; gluconeogenesis.</text>
</comment>
<comment type="similarity">
    <text evidence="2">Belongs to the phosphoenolpyruvate carboxykinase (ATP) family.</text>
</comment>
<evidence type="ECO:0000256" key="3">
    <source>
        <dbReference type="ARBA" id="ARBA00012363"/>
    </source>
</evidence>
<dbReference type="GO" id="GO:0006094">
    <property type="term" value="P:gluconeogenesis"/>
    <property type="evidence" value="ECO:0007669"/>
    <property type="project" value="InterPro"/>
</dbReference>
<evidence type="ECO:0000256" key="5">
    <source>
        <dbReference type="ARBA" id="ARBA00022840"/>
    </source>
</evidence>
<evidence type="ECO:0000256" key="2">
    <source>
        <dbReference type="ARBA" id="ARBA00006052"/>
    </source>
</evidence>
<evidence type="ECO:0000313" key="9">
    <source>
        <dbReference type="Proteomes" id="UP001279734"/>
    </source>
</evidence>
<dbReference type="GO" id="GO:0005829">
    <property type="term" value="C:cytosol"/>
    <property type="evidence" value="ECO:0007669"/>
    <property type="project" value="TreeGrafter"/>
</dbReference>
<proteinExistence type="inferred from homology"/>
<reference evidence="8" key="1">
    <citation type="submission" date="2023-05" db="EMBL/GenBank/DDBJ databases">
        <title>Nepenthes gracilis genome sequencing.</title>
        <authorList>
            <person name="Fukushima K."/>
        </authorList>
    </citation>
    <scope>NUCLEOTIDE SEQUENCE</scope>
    <source>
        <strain evidence="8">SING2019-196</strain>
    </source>
</reference>
<dbReference type="SUPFAM" id="SSF68923">
    <property type="entry name" value="PEP carboxykinase N-terminal domain"/>
    <property type="match status" value="1"/>
</dbReference>
<comment type="caution">
    <text evidence="8">The sequence shown here is derived from an EMBL/GenBank/DDBJ whole genome shotgun (WGS) entry which is preliminary data.</text>
</comment>
<dbReference type="EC" id="4.1.1.49" evidence="3"/>
<keyword evidence="5" id="KW-0067">ATP-binding</keyword>
<protein>
    <recommendedName>
        <fullName evidence="3">phosphoenolpyruvate carboxykinase (ATP)</fullName>
        <ecNumber evidence="3">4.1.1.49</ecNumber>
    </recommendedName>
</protein>
<evidence type="ECO:0000313" key="8">
    <source>
        <dbReference type="EMBL" id="GMH28185.1"/>
    </source>
</evidence>
<dbReference type="Pfam" id="PF01293">
    <property type="entry name" value="PEPCK_ATP"/>
    <property type="match status" value="2"/>
</dbReference>
<dbReference type="GO" id="GO:0004612">
    <property type="term" value="F:phosphoenolpyruvate carboxykinase (ATP) activity"/>
    <property type="evidence" value="ECO:0007669"/>
    <property type="project" value="UniProtKB-EC"/>
</dbReference>